<feature type="compositionally biased region" description="Basic residues" evidence="2">
    <location>
        <begin position="53"/>
        <end position="66"/>
    </location>
</feature>
<dbReference type="Proteomes" id="UP000076761">
    <property type="component" value="Unassembled WGS sequence"/>
</dbReference>
<gene>
    <name evidence="3" type="ORF">NEOLEDRAFT_1152676</name>
</gene>
<feature type="compositionally biased region" description="Polar residues" evidence="2">
    <location>
        <begin position="724"/>
        <end position="738"/>
    </location>
</feature>
<evidence type="ECO:0000256" key="1">
    <source>
        <dbReference type="SAM" id="Coils"/>
    </source>
</evidence>
<evidence type="ECO:0000256" key="2">
    <source>
        <dbReference type="SAM" id="MobiDB-lite"/>
    </source>
</evidence>
<name>A0A165MGL3_9AGAM</name>
<dbReference type="InParanoid" id="A0A165MGL3"/>
<feature type="compositionally biased region" description="Low complexity" evidence="2">
    <location>
        <begin position="626"/>
        <end position="642"/>
    </location>
</feature>
<feature type="compositionally biased region" description="Low complexity" evidence="2">
    <location>
        <begin position="432"/>
        <end position="455"/>
    </location>
</feature>
<feature type="compositionally biased region" description="Polar residues" evidence="2">
    <location>
        <begin position="300"/>
        <end position="309"/>
    </location>
</feature>
<reference evidence="3 4" key="1">
    <citation type="journal article" date="2016" name="Mol. Biol. Evol.">
        <title>Comparative Genomics of Early-Diverging Mushroom-Forming Fungi Provides Insights into the Origins of Lignocellulose Decay Capabilities.</title>
        <authorList>
            <person name="Nagy L.G."/>
            <person name="Riley R."/>
            <person name="Tritt A."/>
            <person name="Adam C."/>
            <person name="Daum C."/>
            <person name="Floudas D."/>
            <person name="Sun H."/>
            <person name="Yadav J.S."/>
            <person name="Pangilinan J."/>
            <person name="Larsson K.H."/>
            <person name="Matsuura K."/>
            <person name="Barry K."/>
            <person name="Labutti K."/>
            <person name="Kuo R."/>
            <person name="Ohm R.A."/>
            <person name="Bhattacharya S.S."/>
            <person name="Shirouzu T."/>
            <person name="Yoshinaga Y."/>
            <person name="Martin F.M."/>
            <person name="Grigoriev I.V."/>
            <person name="Hibbett D.S."/>
        </authorList>
    </citation>
    <scope>NUCLEOTIDE SEQUENCE [LARGE SCALE GENOMIC DNA]</scope>
    <source>
        <strain evidence="3 4">HHB14362 ss-1</strain>
    </source>
</reference>
<protein>
    <submittedName>
        <fullName evidence="3">Uncharacterized protein</fullName>
    </submittedName>
</protein>
<sequence length="833" mass="90736">MDDLNYSEGSEGSALREHVDRWQAQTTNAPSDGHSPRDSLLSPESQSEENSLTRRRRSRASSRRYTKRGEYASYTTKELAKILAEEEYEVRELRRAYNHALDRIEAESQRAAYAEQRVLDLGHRLREANDLRISAELDAARGREEVALYKIQYEAAQREILRAQDIVKDVEAKREDAEAAAARARKTARMLKEEKMINLAREEGRRIGFEEGLRTGRSMGYEEGRSVGYDDGRVRTDGDEYEDVRRIIDEDGDEGVEEYGEEGEGEEGVEGDGGGYVRTNTPVRASPMPDPVQPIPTRPSPSSLLNRMPSQAPIPSRSPIPNQNADFTPIPIHNPVPSPRHAPIVIPPDNWIPTSGGDGYIHVPPAHEMGPNANVFGQERLARNPSPAPPPLPPKSDTSSAGRPLLTRDFTNQLHAQPSIPGLAHSETSNPSLSSRGMGSLGLSNFRSPGPAAGMAVGGGAGRLSVIDEGVSERGSVRGGRYGGPPQERGGYARDGREEGVYTKPYEGSPARSNRELGDPYQGRGAGPEPPRQDHYYSHRRPAHLSTPAPLAPETRHQRSFSAASPRRAPAGLALGAGGYHRRTVSTDAAPAPDISIQSPTPETSRRTTMNSSSRLASPNPSYLTPSPLGRSSQLPPQSSPRHVPPNLMPGGRSPSRLSNASPRQNPVPVPAPIFPGTMPPTHEPIYMRPLASPISRSATPQQPLYANPLSNQQQPIYTHPNRSRSQQSMSRAGSDSVWSPRPLQVPLNTSGAGNTPGAPFAQLPTYGEKPRLKKVSSASSLGSRSSYGRYDPSRDLDPSTFVESELVKDPRDTLSPQPKMTRLRSPSPGKGY</sequence>
<feature type="compositionally biased region" description="Low complexity" evidence="2">
    <location>
        <begin position="777"/>
        <end position="791"/>
    </location>
</feature>
<feature type="coiled-coil region" evidence="1">
    <location>
        <begin position="139"/>
        <end position="194"/>
    </location>
</feature>
<organism evidence="3 4">
    <name type="scientific">Neolentinus lepideus HHB14362 ss-1</name>
    <dbReference type="NCBI Taxonomy" id="1314782"/>
    <lineage>
        <taxon>Eukaryota</taxon>
        <taxon>Fungi</taxon>
        <taxon>Dikarya</taxon>
        <taxon>Basidiomycota</taxon>
        <taxon>Agaricomycotina</taxon>
        <taxon>Agaricomycetes</taxon>
        <taxon>Gloeophyllales</taxon>
        <taxon>Gloeophyllaceae</taxon>
        <taxon>Neolentinus</taxon>
    </lineage>
</organism>
<feature type="compositionally biased region" description="Polar residues" evidence="2">
    <location>
        <begin position="695"/>
        <end position="717"/>
    </location>
</feature>
<feature type="compositionally biased region" description="Pro residues" evidence="2">
    <location>
        <begin position="666"/>
        <end position="683"/>
    </location>
</feature>
<dbReference type="STRING" id="1314782.A0A165MGL3"/>
<feature type="compositionally biased region" description="Low complexity" evidence="2">
    <location>
        <begin position="562"/>
        <end position="574"/>
    </location>
</feature>
<keyword evidence="4" id="KW-1185">Reference proteome</keyword>
<dbReference type="AlphaFoldDB" id="A0A165MGL3"/>
<accession>A0A165MGL3</accession>
<feature type="region of interest" description="Disordered" evidence="2">
    <location>
        <begin position="1"/>
        <end position="68"/>
    </location>
</feature>
<evidence type="ECO:0000313" key="4">
    <source>
        <dbReference type="Proteomes" id="UP000076761"/>
    </source>
</evidence>
<feature type="compositionally biased region" description="Polar residues" evidence="2">
    <location>
        <begin position="656"/>
        <end position="665"/>
    </location>
</feature>
<dbReference type="EMBL" id="KV425690">
    <property type="protein sequence ID" value="KZT18309.1"/>
    <property type="molecule type" value="Genomic_DNA"/>
</dbReference>
<feature type="compositionally biased region" description="Basic and acidic residues" evidence="2">
    <location>
        <begin position="491"/>
        <end position="501"/>
    </location>
</feature>
<feature type="coiled-coil region" evidence="1">
    <location>
        <begin position="83"/>
        <end position="110"/>
    </location>
</feature>
<dbReference type="OrthoDB" id="3268221at2759"/>
<proteinExistence type="predicted"/>
<feature type="compositionally biased region" description="Acidic residues" evidence="2">
    <location>
        <begin position="251"/>
        <end position="270"/>
    </location>
</feature>
<feature type="region of interest" description="Disordered" evidence="2">
    <location>
        <begin position="251"/>
        <end position="341"/>
    </location>
</feature>
<feature type="compositionally biased region" description="Polar residues" evidence="2">
    <location>
        <begin position="616"/>
        <end position="625"/>
    </location>
</feature>
<evidence type="ECO:0000313" key="3">
    <source>
        <dbReference type="EMBL" id="KZT18309.1"/>
    </source>
</evidence>
<feature type="compositionally biased region" description="Pro residues" evidence="2">
    <location>
        <begin position="288"/>
        <end position="299"/>
    </location>
</feature>
<keyword evidence="1" id="KW-0175">Coiled coil</keyword>
<feature type="region of interest" description="Disordered" evidence="2">
    <location>
        <begin position="356"/>
        <end position="833"/>
    </location>
</feature>